<evidence type="ECO:0000256" key="10">
    <source>
        <dbReference type="ARBA" id="ARBA00022912"/>
    </source>
</evidence>
<dbReference type="PANTHER" id="PTHR39559:SF1">
    <property type="entry name" value="ISOCITRATE DEHYDROGENASE KINASE_PHOSPHATASE"/>
    <property type="match status" value="1"/>
</dbReference>
<accession>H8KZT9</accession>
<dbReference type="eggNOG" id="COG4579">
    <property type="taxonomic scope" value="Bacteria"/>
</dbReference>
<protein>
    <recommendedName>
        <fullName evidence="11">Isocitrate dehydrogenase kinase/phosphatase</fullName>
        <shortName evidence="11">IDH kinase/phosphatase</shortName>
        <shortName evidence="11">IDHK/P</shortName>
        <ecNumber evidence="11">2.7.11.5</ecNumber>
        <ecNumber evidence="11">3.1.3.-</ecNumber>
    </recommendedName>
</protein>
<dbReference type="GO" id="GO:0008772">
    <property type="term" value="F:[isocitrate dehydrogenase (NADP+)] kinase activity"/>
    <property type="evidence" value="ECO:0007669"/>
    <property type="project" value="UniProtKB-UniRule"/>
</dbReference>
<comment type="similarity">
    <text evidence="11">Belongs to the AceK family.</text>
</comment>
<dbReference type="RefSeq" id="WP_014401606.1">
    <property type="nucleotide sequence ID" value="NC_017033.1"/>
</dbReference>
<reference evidence="14" key="1">
    <citation type="submission" date="2012-02" db="EMBL/GenBank/DDBJ databases">
        <title>The complete genome of Frateuria aurantia DSM 6220.</title>
        <authorList>
            <consortium name="US DOE Joint Genome Institute (JGI-PGF)"/>
            <person name="Lucas S."/>
            <person name="Copeland A."/>
            <person name="Lapidus A."/>
            <person name="Glavina del Rio T."/>
            <person name="Dalin E."/>
            <person name="Tice H."/>
            <person name="Bruce D."/>
            <person name="Goodwin L."/>
            <person name="Pitluck S."/>
            <person name="Peters L."/>
            <person name="Ovchinnikova G."/>
            <person name="Teshima H."/>
            <person name="Kyrpides N."/>
            <person name="Mavromatis K."/>
            <person name="Ivanova N."/>
            <person name="Brettin T."/>
            <person name="Detter J.C."/>
            <person name="Han C."/>
            <person name="Larimer F."/>
            <person name="Land M."/>
            <person name="Hauser L."/>
            <person name="Markowitz V."/>
            <person name="Cheng J.-F."/>
            <person name="Hugenholtz P."/>
            <person name="Woyke T."/>
            <person name="Wu D."/>
            <person name="Brambilla E."/>
            <person name="Klenk H.-P."/>
            <person name="Eisen J.A."/>
        </authorList>
    </citation>
    <scope>NUCLEOTIDE SEQUENCE</scope>
    <source>
        <strain evidence="14">DSM 6220</strain>
    </source>
</reference>
<gene>
    <name evidence="11" type="primary">aceK</name>
    <name evidence="14" type="ordered locus">Fraau_0100</name>
</gene>
<keyword evidence="7 11" id="KW-0418">Kinase</keyword>
<keyword evidence="5 11" id="KW-0808">Transferase</keyword>
<evidence type="ECO:0000259" key="12">
    <source>
        <dbReference type="Pfam" id="PF06315"/>
    </source>
</evidence>
<dbReference type="EMBL" id="CP003350">
    <property type="protein sequence ID" value="AFC84600.1"/>
    <property type="molecule type" value="Genomic_DNA"/>
</dbReference>
<keyword evidence="10 11" id="KW-0904">Protein phosphatase</keyword>
<evidence type="ECO:0000256" key="1">
    <source>
        <dbReference type="ARBA" id="ARBA00022435"/>
    </source>
</evidence>
<evidence type="ECO:0000256" key="7">
    <source>
        <dbReference type="ARBA" id="ARBA00022777"/>
    </source>
</evidence>
<feature type="binding site" evidence="11">
    <location>
        <begin position="325"/>
        <end position="331"/>
    </location>
    <ligand>
        <name>ATP</name>
        <dbReference type="ChEBI" id="CHEBI:30616"/>
    </ligand>
</feature>
<dbReference type="GO" id="GO:0004721">
    <property type="term" value="F:phosphoprotein phosphatase activity"/>
    <property type="evidence" value="ECO:0007669"/>
    <property type="project" value="UniProtKB-KW"/>
</dbReference>
<dbReference type="HAMAP" id="MF_00747">
    <property type="entry name" value="AceK"/>
    <property type="match status" value="1"/>
</dbReference>
<evidence type="ECO:0000259" key="13">
    <source>
        <dbReference type="Pfam" id="PF20423"/>
    </source>
</evidence>
<dbReference type="EC" id="2.7.11.5" evidence="11"/>
<comment type="subcellular location">
    <subcellularLocation>
        <location evidence="11">Cytoplasm</location>
    </subcellularLocation>
</comment>
<dbReference type="GO" id="GO:0006097">
    <property type="term" value="P:glyoxylate cycle"/>
    <property type="evidence" value="ECO:0007669"/>
    <property type="project" value="UniProtKB-UniRule"/>
</dbReference>
<evidence type="ECO:0000256" key="5">
    <source>
        <dbReference type="ARBA" id="ARBA00022679"/>
    </source>
</evidence>
<feature type="active site" evidence="11">
    <location>
        <position position="381"/>
    </location>
</feature>
<dbReference type="KEGG" id="fau:Fraau_0100"/>
<keyword evidence="1 11" id="KW-0329">Glyoxylate bypass</keyword>
<keyword evidence="4 11" id="KW-0816">Tricarboxylic acid cycle</keyword>
<dbReference type="InterPro" id="IPR010452">
    <property type="entry name" value="Isocitrate_DH_AceK"/>
</dbReference>
<keyword evidence="8 11" id="KW-0378">Hydrolase</keyword>
<feature type="binding site" evidence="11">
    <location>
        <position position="346"/>
    </location>
    <ligand>
        <name>ATP</name>
        <dbReference type="ChEBI" id="CHEBI:30616"/>
    </ligand>
</feature>
<keyword evidence="9 11" id="KW-0067">ATP-binding</keyword>
<feature type="domain" description="Isocitrate dehydrogenase kinase/phosphatase (AceK) regulatory" evidence="13">
    <location>
        <begin position="21"/>
        <end position="316"/>
    </location>
</feature>
<proteinExistence type="inferred from homology"/>
<dbReference type="GO" id="GO:0005524">
    <property type="term" value="F:ATP binding"/>
    <property type="evidence" value="ECO:0007669"/>
    <property type="project" value="UniProtKB-UniRule"/>
</dbReference>
<evidence type="ECO:0000256" key="9">
    <source>
        <dbReference type="ARBA" id="ARBA00022840"/>
    </source>
</evidence>
<dbReference type="HOGENOM" id="CLU_033804_1_1_6"/>
<dbReference type="EC" id="3.1.3.-" evidence="11"/>
<dbReference type="OrthoDB" id="5287793at2"/>
<dbReference type="GO" id="GO:0006006">
    <property type="term" value="P:glucose metabolic process"/>
    <property type="evidence" value="ECO:0007669"/>
    <property type="project" value="InterPro"/>
</dbReference>
<evidence type="ECO:0000256" key="11">
    <source>
        <dbReference type="HAMAP-Rule" id="MF_00747"/>
    </source>
</evidence>
<evidence type="ECO:0000256" key="2">
    <source>
        <dbReference type="ARBA" id="ARBA00022490"/>
    </source>
</evidence>
<evidence type="ECO:0000256" key="4">
    <source>
        <dbReference type="ARBA" id="ARBA00022532"/>
    </source>
</evidence>
<dbReference type="PANTHER" id="PTHR39559">
    <property type="match status" value="1"/>
</dbReference>
<comment type="catalytic activity">
    <reaction evidence="11">
        <text>L-seryl-[isocitrate dehydrogenase] + ATP = O-phospho-L-seryl-[isocitrate dehydrogenase] + ADP + H(+)</text>
        <dbReference type="Rhea" id="RHEA:43540"/>
        <dbReference type="Rhea" id="RHEA-COMP:10605"/>
        <dbReference type="Rhea" id="RHEA-COMP:10606"/>
        <dbReference type="ChEBI" id="CHEBI:15378"/>
        <dbReference type="ChEBI" id="CHEBI:29999"/>
        <dbReference type="ChEBI" id="CHEBI:30616"/>
        <dbReference type="ChEBI" id="CHEBI:83421"/>
        <dbReference type="ChEBI" id="CHEBI:456216"/>
        <dbReference type="EC" id="2.7.11.5"/>
    </reaction>
</comment>
<dbReference type="Proteomes" id="UP000005234">
    <property type="component" value="Chromosome"/>
</dbReference>
<evidence type="ECO:0000256" key="3">
    <source>
        <dbReference type="ARBA" id="ARBA00022527"/>
    </source>
</evidence>
<dbReference type="PIRSF" id="PIRSF000719">
    <property type="entry name" value="AceK"/>
    <property type="match status" value="1"/>
</dbReference>
<keyword evidence="2 11" id="KW-0963">Cytoplasm</keyword>
<sequence length="580" mass="66382">MDPQILPGLLVAADARPAAAAALVLDAFEDYNARFSDITRRARRHFERRDWRQSAADMQARIRLYDECIRETQGRLDSLLDDGLRSRALWAGMRLEYAARLQDKLDAELYKTWFSTLSRRNFHTRGVDELVEYVALEREAVDAATPLPPLHSYVVHGDIARTFHVLLDDFRPACGYADIARAVDLLATAFRQRLLDHLGAVIQLDMLTAVFYRDRRAYLVGRHVSLQGSAPLVLVLAQSPQGVVVDALLTEMADISALFDYSHSYFHADIAPVGSVVAFMHVLLPRKPLEELYTVLGRAKQGKTERYRRLFQHFRQHPGDRLVHAEGKRGMVMLVLTPIRLPVVIKLIRDRFVWPKDMKRRDVEEKYRLVMLHDRVGRLVDAQEFRQLRLARACFPDELLTELMAECGSSVSEEGDDIVISHCYIQRRLRPLDLYLREVEPEAARRAVLDYGQAIKDLAGSRLFPGDMLLKNFGVSRAGRAIFYDYDEVCALDDCHFRALPPARPGEEMLPLEDRVYAAPGDVFPEMFIHFMGVGAELRRLLGEAHPELFDPAWWQGLQARLRSGEYVDVPPYPRRARLL</sequence>
<evidence type="ECO:0000256" key="8">
    <source>
        <dbReference type="ARBA" id="ARBA00022801"/>
    </source>
</evidence>
<dbReference type="GO" id="GO:0016208">
    <property type="term" value="F:AMP binding"/>
    <property type="evidence" value="ECO:0007669"/>
    <property type="project" value="TreeGrafter"/>
</dbReference>
<evidence type="ECO:0000256" key="6">
    <source>
        <dbReference type="ARBA" id="ARBA00022741"/>
    </source>
</evidence>
<dbReference type="GO" id="GO:0006099">
    <property type="term" value="P:tricarboxylic acid cycle"/>
    <property type="evidence" value="ECO:0007669"/>
    <property type="project" value="UniProtKB-UniRule"/>
</dbReference>
<feature type="domain" description="Isocitrate dehydrogenase kinase/phosphatase (AceK) kinase" evidence="12">
    <location>
        <begin position="320"/>
        <end position="574"/>
    </location>
</feature>
<dbReference type="InterPro" id="IPR046855">
    <property type="entry name" value="AceK_kinase"/>
</dbReference>
<name>H8KZT9_FRAAD</name>
<dbReference type="AlphaFoldDB" id="H8KZT9"/>
<evidence type="ECO:0000313" key="15">
    <source>
        <dbReference type="Proteomes" id="UP000005234"/>
    </source>
</evidence>
<dbReference type="NCBIfam" id="NF002804">
    <property type="entry name" value="PRK02946.1"/>
    <property type="match status" value="1"/>
</dbReference>
<dbReference type="InterPro" id="IPR046854">
    <property type="entry name" value="AceK_regulatory"/>
</dbReference>
<evidence type="ECO:0000313" key="14">
    <source>
        <dbReference type="EMBL" id="AFC84600.1"/>
    </source>
</evidence>
<dbReference type="Pfam" id="PF06315">
    <property type="entry name" value="AceK_kinase"/>
    <property type="match status" value="1"/>
</dbReference>
<organism evidence="14 15">
    <name type="scientific">Frateuria aurantia (strain ATCC 33424 / DSM 6220 / KCTC 2777 / LMG 1558 / NBRC 3245 / NCIMB 13370)</name>
    <name type="common">Acetobacter aurantius</name>
    <dbReference type="NCBI Taxonomy" id="767434"/>
    <lineage>
        <taxon>Bacteria</taxon>
        <taxon>Pseudomonadati</taxon>
        <taxon>Pseudomonadota</taxon>
        <taxon>Gammaproteobacteria</taxon>
        <taxon>Lysobacterales</taxon>
        <taxon>Rhodanobacteraceae</taxon>
        <taxon>Frateuria</taxon>
    </lineage>
</organism>
<dbReference type="GO" id="GO:0005737">
    <property type="term" value="C:cytoplasm"/>
    <property type="evidence" value="ECO:0007669"/>
    <property type="project" value="UniProtKB-SubCell"/>
</dbReference>
<keyword evidence="3 11" id="KW-0723">Serine/threonine-protein kinase</keyword>
<keyword evidence="15" id="KW-1185">Reference proteome</keyword>
<dbReference type="GO" id="GO:0004674">
    <property type="term" value="F:protein serine/threonine kinase activity"/>
    <property type="evidence" value="ECO:0007669"/>
    <property type="project" value="UniProtKB-KW"/>
</dbReference>
<keyword evidence="6 11" id="KW-0547">Nucleotide-binding</keyword>
<dbReference type="STRING" id="767434.Fraau_0100"/>
<dbReference type="Pfam" id="PF20423">
    <property type="entry name" value="AceK_regulatory"/>
    <property type="match status" value="1"/>
</dbReference>
<comment type="function">
    <text evidence="11">Bifunctional enzyme which can phosphorylate or dephosphorylate isocitrate dehydrogenase (IDH) on a specific serine residue. This is a regulatory mechanism which enables bacteria to bypass the Krebs cycle via the glyoxylate shunt in response to the source of carbon. When bacteria are grown on glucose, IDH is fully active and unphosphorylated, but when grown on acetate or ethanol, the activity of IDH declines drastically concomitant with its phosphorylation.</text>
</comment>